<dbReference type="AlphaFoldDB" id="A0A4P9A297"/>
<feature type="signal peptide" evidence="2">
    <location>
        <begin position="1"/>
        <end position="24"/>
    </location>
</feature>
<accession>A0A4P9A297</accession>
<dbReference type="Proteomes" id="UP000310639">
    <property type="component" value="Chromosome"/>
</dbReference>
<keyword evidence="1" id="KW-0472">Membrane</keyword>
<name>A0A4P9A297_9BACT</name>
<reference evidence="3 4" key="1">
    <citation type="submission" date="2019-04" db="EMBL/GenBank/DDBJ databases">
        <title>Saccharibacteria TM7 genomes.</title>
        <authorList>
            <person name="Bor B."/>
            <person name="He X."/>
            <person name="Chen T."/>
            <person name="Dewhirst F.E."/>
        </authorList>
    </citation>
    <scope>NUCLEOTIDE SEQUENCE [LARGE SCALE GENOMIC DNA]</scope>
    <source>
        <strain evidence="3 4">BB001</strain>
    </source>
</reference>
<keyword evidence="1" id="KW-0812">Transmembrane</keyword>
<keyword evidence="4" id="KW-1185">Reference proteome</keyword>
<proteinExistence type="predicted"/>
<dbReference type="Pfam" id="PF18895">
    <property type="entry name" value="T4SS_pilin"/>
    <property type="match status" value="1"/>
</dbReference>
<feature type="transmembrane region" description="Helical" evidence="1">
    <location>
        <begin position="60"/>
        <end position="80"/>
    </location>
</feature>
<dbReference type="RefSeq" id="WP_138078300.1">
    <property type="nucleotide sequence ID" value="NZ_CP040004.1"/>
</dbReference>
<dbReference type="OrthoDB" id="9793695at2"/>
<gene>
    <name evidence="3" type="ORF">FBF37_00085</name>
</gene>
<feature type="chain" id="PRO_5020248007" description="TrbC/VIRB2 family protein" evidence="2">
    <location>
        <begin position="25"/>
        <end position="126"/>
    </location>
</feature>
<feature type="transmembrane region" description="Helical" evidence="1">
    <location>
        <begin position="101"/>
        <end position="120"/>
    </location>
</feature>
<keyword evidence="1" id="KW-1133">Transmembrane helix</keyword>
<dbReference type="InterPro" id="IPR043993">
    <property type="entry name" value="T4SS_pilin"/>
</dbReference>
<keyword evidence="2" id="KW-0732">Signal</keyword>
<dbReference type="KEGG" id="nft:FBF37_00085"/>
<evidence type="ECO:0000313" key="3">
    <source>
        <dbReference type="EMBL" id="QCT41888.1"/>
    </source>
</evidence>
<evidence type="ECO:0000256" key="1">
    <source>
        <dbReference type="SAM" id="Phobius"/>
    </source>
</evidence>
<dbReference type="EMBL" id="CP040004">
    <property type="protein sequence ID" value="QCT41888.1"/>
    <property type="molecule type" value="Genomic_DNA"/>
</dbReference>
<evidence type="ECO:0008006" key="5">
    <source>
        <dbReference type="Google" id="ProtNLM"/>
    </source>
</evidence>
<organism evidence="3 4">
    <name type="scientific">Candidatus Nanosynbacter featherlites</name>
    <dbReference type="NCBI Taxonomy" id="2572088"/>
    <lineage>
        <taxon>Bacteria</taxon>
        <taxon>Candidatus Saccharimonadota</taxon>
        <taxon>Candidatus Saccharimonadia</taxon>
        <taxon>Candidatus Nanosynbacterales</taxon>
        <taxon>Candidatus Nanosynbacteraceae</taxon>
        <taxon>Candidatus Nanosynbacter</taxon>
    </lineage>
</organism>
<evidence type="ECO:0000256" key="2">
    <source>
        <dbReference type="SAM" id="SignalP"/>
    </source>
</evidence>
<evidence type="ECO:0000313" key="4">
    <source>
        <dbReference type="Proteomes" id="UP000310639"/>
    </source>
</evidence>
<protein>
    <recommendedName>
        <fullName evidence="5">TrbC/VIRB2 family protein</fullName>
    </recommendedName>
</protein>
<sequence>MKKTIIKIAGAFALPMLVMGVVFLASGDNAFAQVREGLNKVQNANTGATANVDDIISKSINFALMAIAIVSVFMLILGGFKYTTSNGDSAKVTSAKNTIMYSLIGLLIAIFAYAIVNFVVNKVTGN</sequence>